<evidence type="ECO:0008006" key="3">
    <source>
        <dbReference type="Google" id="ProtNLM"/>
    </source>
</evidence>
<dbReference type="Proteomes" id="UP001221142">
    <property type="component" value="Unassembled WGS sequence"/>
</dbReference>
<keyword evidence="2" id="KW-1185">Reference proteome</keyword>
<reference evidence="1" key="1">
    <citation type="submission" date="2023-03" db="EMBL/GenBank/DDBJ databases">
        <title>Massive genome expansion in bonnet fungi (Mycena s.s.) driven by repeated elements and novel gene families across ecological guilds.</title>
        <authorList>
            <consortium name="Lawrence Berkeley National Laboratory"/>
            <person name="Harder C.B."/>
            <person name="Miyauchi S."/>
            <person name="Viragh M."/>
            <person name="Kuo A."/>
            <person name="Thoen E."/>
            <person name="Andreopoulos B."/>
            <person name="Lu D."/>
            <person name="Skrede I."/>
            <person name="Drula E."/>
            <person name="Henrissat B."/>
            <person name="Morin E."/>
            <person name="Kohler A."/>
            <person name="Barry K."/>
            <person name="LaButti K."/>
            <person name="Morin E."/>
            <person name="Salamov A."/>
            <person name="Lipzen A."/>
            <person name="Mereny Z."/>
            <person name="Hegedus B."/>
            <person name="Baldrian P."/>
            <person name="Stursova M."/>
            <person name="Weitz H."/>
            <person name="Taylor A."/>
            <person name="Grigoriev I.V."/>
            <person name="Nagy L.G."/>
            <person name="Martin F."/>
            <person name="Kauserud H."/>
        </authorList>
    </citation>
    <scope>NUCLEOTIDE SEQUENCE</scope>
    <source>
        <strain evidence="1">9284</strain>
    </source>
</reference>
<accession>A0AAD7FZD4</accession>
<evidence type="ECO:0000313" key="2">
    <source>
        <dbReference type="Proteomes" id="UP001221142"/>
    </source>
</evidence>
<evidence type="ECO:0000313" key="1">
    <source>
        <dbReference type="EMBL" id="KAJ7646518.1"/>
    </source>
</evidence>
<comment type="caution">
    <text evidence="1">The sequence shown here is derived from an EMBL/GenBank/DDBJ whole genome shotgun (WGS) entry which is preliminary data.</text>
</comment>
<dbReference type="EMBL" id="JARKIF010000002">
    <property type="protein sequence ID" value="KAJ7646518.1"/>
    <property type="molecule type" value="Genomic_DNA"/>
</dbReference>
<name>A0AAD7FZD4_9AGAR</name>
<dbReference type="InterPro" id="IPR032675">
    <property type="entry name" value="LRR_dom_sf"/>
</dbReference>
<protein>
    <recommendedName>
        <fullName evidence="3">F-box domain-containing protein</fullName>
    </recommendedName>
</protein>
<sequence length="480" mass="54929">MDNDGRSFVLPDPPEPPATLAYLVGSNYAPDGLEERIARTHIGELEKQAAYLESVMAVCARWHANLLQSLDSHKPILSPMRRLPNELLAKIFAAVVRVTFAPDPYWHRWKSSRYPWLLRRVCSRWNAVALSTQSLWSWLYLDLNATEPPAAWMNFLYDRAGASLWTIRISELKETRKTHDALDAALTHCERWQNLSMCLYSRSRLLFDITAIRGRLPSLESLRIHASVSEADIGVLAEKFSDTFTAPNLTAVCVQFDTRECHRPPFEFPWSQLTRLSITLRLQQEALRVLSQLSRIVELKVECADMPDEVVSPQSHITLPHLRMLELHRSRHDLFPPSPYPSLLNYLNTPSLEHLSTVDEADEDEVLTFITRSGCKESLKSFLLIRLSSRLNQDKVVDLVHEMPHLVELETSWIERVHSFTQALHSHWLAVRSTSRESLFSVCIVRIGCDVDVGPMEKDGLFITIRDAVKIESVVDSMFL</sequence>
<proteinExistence type="predicted"/>
<dbReference type="AlphaFoldDB" id="A0AAD7FZD4"/>
<dbReference type="Gene3D" id="3.80.10.10">
    <property type="entry name" value="Ribonuclease Inhibitor"/>
    <property type="match status" value="1"/>
</dbReference>
<gene>
    <name evidence="1" type="ORF">FB45DRAFT_1098316</name>
</gene>
<organism evidence="1 2">
    <name type="scientific">Roridomyces roridus</name>
    <dbReference type="NCBI Taxonomy" id="1738132"/>
    <lineage>
        <taxon>Eukaryota</taxon>
        <taxon>Fungi</taxon>
        <taxon>Dikarya</taxon>
        <taxon>Basidiomycota</taxon>
        <taxon>Agaricomycotina</taxon>
        <taxon>Agaricomycetes</taxon>
        <taxon>Agaricomycetidae</taxon>
        <taxon>Agaricales</taxon>
        <taxon>Marasmiineae</taxon>
        <taxon>Mycenaceae</taxon>
        <taxon>Roridomyces</taxon>
    </lineage>
</organism>